<feature type="signal peptide" evidence="2">
    <location>
        <begin position="1"/>
        <end position="31"/>
    </location>
</feature>
<accession>A0A4Y9SVQ1</accession>
<keyword evidence="2" id="KW-0732">Signal</keyword>
<evidence type="ECO:0000313" key="3">
    <source>
        <dbReference type="EMBL" id="TFW28733.1"/>
    </source>
</evidence>
<dbReference type="OrthoDB" id="163809at2"/>
<feature type="chain" id="PRO_5021220454" description="Lipoprotein" evidence="2">
    <location>
        <begin position="32"/>
        <end position="147"/>
    </location>
</feature>
<evidence type="ECO:0000313" key="4">
    <source>
        <dbReference type="Proteomes" id="UP000297258"/>
    </source>
</evidence>
<gene>
    <name evidence="3" type="ORF">E4O92_20550</name>
</gene>
<evidence type="ECO:0000256" key="2">
    <source>
        <dbReference type="SAM" id="SignalP"/>
    </source>
</evidence>
<dbReference type="RefSeq" id="WP_135191530.1">
    <property type="nucleotide sequence ID" value="NZ_SPUM01000134.1"/>
</dbReference>
<sequence length="147" mass="15742">MAFRKYTQFQMTLLRRLLPSTCAIVTALVVAACATPGESKMKEGSFQLLPLQAVDLAPGIALAYDNVSDSRCPPDVRCMWAGKLSFEFSLKTPDGNEAFSLSPEQPTYISPALHGARIVLDTQAVPPPRASQAAPAPTPVTLKVLSP</sequence>
<reference evidence="3 4" key="1">
    <citation type="submission" date="2019-03" db="EMBL/GenBank/DDBJ databases">
        <title>Draft genome of Massilia hortus sp. nov., a novel bacterial species of the Oxalobacteraceae family.</title>
        <authorList>
            <person name="Peta V."/>
            <person name="Raths R."/>
            <person name="Bucking H."/>
        </authorList>
    </citation>
    <scope>NUCLEOTIDE SEQUENCE [LARGE SCALE GENOMIC DNA]</scope>
    <source>
        <strain evidence="3 4">ONC3</strain>
    </source>
</reference>
<organism evidence="3 4">
    <name type="scientific">Massilia horti</name>
    <dbReference type="NCBI Taxonomy" id="2562153"/>
    <lineage>
        <taxon>Bacteria</taxon>
        <taxon>Pseudomonadati</taxon>
        <taxon>Pseudomonadota</taxon>
        <taxon>Betaproteobacteria</taxon>
        <taxon>Burkholderiales</taxon>
        <taxon>Oxalobacteraceae</taxon>
        <taxon>Telluria group</taxon>
        <taxon>Massilia</taxon>
    </lineage>
</organism>
<dbReference type="AlphaFoldDB" id="A0A4Y9SVQ1"/>
<dbReference type="PROSITE" id="PS51257">
    <property type="entry name" value="PROKAR_LIPOPROTEIN"/>
    <property type="match status" value="1"/>
</dbReference>
<dbReference type="EMBL" id="SPUM01000134">
    <property type="protein sequence ID" value="TFW28733.1"/>
    <property type="molecule type" value="Genomic_DNA"/>
</dbReference>
<proteinExistence type="predicted"/>
<dbReference type="Proteomes" id="UP000297258">
    <property type="component" value="Unassembled WGS sequence"/>
</dbReference>
<protein>
    <recommendedName>
        <fullName evidence="5">Lipoprotein</fullName>
    </recommendedName>
</protein>
<comment type="caution">
    <text evidence="3">The sequence shown here is derived from an EMBL/GenBank/DDBJ whole genome shotgun (WGS) entry which is preliminary data.</text>
</comment>
<name>A0A4Y9SVQ1_9BURK</name>
<feature type="region of interest" description="Disordered" evidence="1">
    <location>
        <begin position="126"/>
        <end position="147"/>
    </location>
</feature>
<keyword evidence="4" id="KW-1185">Reference proteome</keyword>
<evidence type="ECO:0000256" key="1">
    <source>
        <dbReference type="SAM" id="MobiDB-lite"/>
    </source>
</evidence>
<evidence type="ECO:0008006" key="5">
    <source>
        <dbReference type="Google" id="ProtNLM"/>
    </source>
</evidence>